<dbReference type="PROSITE" id="PS52016">
    <property type="entry name" value="TONB_DEPENDENT_REC_3"/>
    <property type="match status" value="1"/>
</dbReference>
<reference evidence="4 5" key="2">
    <citation type="journal article" date="2011" name="Stand. Genomic Sci.">
        <title>Complete genome sequence of Paludibacter propionicigenes type strain (WB4).</title>
        <authorList>
            <person name="Gronow S."/>
            <person name="Munk C."/>
            <person name="Lapidus A."/>
            <person name="Nolan M."/>
            <person name="Lucas S."/>
            <person name="Hammon N."/>
            <person name="Deshpande S."/>
            <person name="Cheng J.F."/>
            <person name="Tapia R."/>
            <person name="Han C."/>
            <person name="Goodwin L."/>
            <person name="Pitluck S."/>
            <person name="Liolios K."/>
            <person name="Ivanova N."/>
            <person name="Mavromatis K."/>
            <person name="Mikhailova N."/>
            <person name="Pati A."/>
            <person name="Chen A."/>
            <person name="Palaniappan K."/>
            <person name="Land M."/>
            <person name="Hauser L."/>
            <person name="Chang Y.J."/>
            <person name="Jeffries C.D."/>
            <person name="Brambilla E."/>
            <person name="Rohde M."/>
            <person name="Goker M."/>
            <person name="Detter J.C."/>
            <person name="Woyke T."/>
            <person name="Bristow J."/>
            <person name="Eisen J.A."/>
            <person name="Markowitz V."/>
            <person name="Hugenholtz P."/>
            <person name="Kyrpides N.C."/>
            <person name="Klenk H.P."/>
        </authorList>
    </citation>
    <scope>NUCLEOTIDE SEQUENCE [LARGE SCALE GENOMIC DNA]</scope>
    <source>
        <strain evidence="5">DSM 17365 / JCM 13257 / WB4</strain>
    </source>
</reference>
<dbReference type="STRING" id="694427.Palpr_1861"/>
<dbReference type="Gene3D" id="2.60.40.1930">
    <property type="match status" value="1"/>
</dbReference>
<dbReference type="PANTHER" id="PTHR30069:SF29">
    <property type="entry name" value="HEMOGLOBIN AND HEMOGLOBIN-HAPTOGLOBIN-BINDING PROTEIN 1-RELATED"/>
    <property type="match status" value="1"/>
</dbReference>
<evidence type="ECO:0000256" key="1">
    <source>
        <dbReference type="ARBA" id="ARBA00022729"/>
    </source>
</evidence>
<comment type="similarity">
    <text evidence="2">Belongs to the TonB-dependent receptor family.</text>
</comment>
<keyword evidence="2" id="KW-1134">Transmembrane beta strand</keyword>
<dbReference type="GO" id="GO:0044718">
    <property type="term" value="P:siderophore transmembrane transport"/>
    <property type="evidence" value="ECO:0007669"/>
    <property type="project" value="TreeGrafter"/>
</dbReference>
<organism evidence="4 5">
    <name type="scientific">Paludibacter propionicigenes (strain DSM 17365 / JCM 13257 / WB4)</name>
    <dbReference type="NCBI Taxonomy" id="694427"/>
    <lineage>
        <taxon>Bacteria</taxon>
        <taxon>Pseudomonadati</taxon>
        <taxon>Bacteroidota</taxon>
        <taxon>Bacteroidia</taxon>
        <taxon>Bacteroidales</taxon>
        <taxon>Paludibacteraceae</taxon>
        <taxon>Paludibacter</taxon>
    </lineage>
</organism>
<dbReference type="InterPro" id="IPR039426">
    <property type="entry name" value="TonB-dep_rcpt-like"/>
</dbReference>
<dbReference type="GO" id="GO:0015344">
    <property type="term" value="F:siderophore uptake transmembrane transporter activity"/>
    <property type="evidence" value="ECO:0007669"/>
    <property type="project" value="TreeGrafter"/>
</dbReference>
<dbReference type="Proteomes" id="UP000008718">
    <property type="component" value="Chromosome"/>
</dbReference>
<dbReference type="KEGG" id="ppn:Palpr_1861"/>
<evidence type="ECO:0000259" key="3">
    <source>
        <dbReference type="Pfam" id="PF07715"/>
    </source>
</evidence>
<comment type="subcellular location">
    <subcellularLocation>
        <location evidence="2">Cell outer membrane</location>
        <topology evidence="2">Multi-pass membrane protein</topology>
    </subcellularLocation>
</comment>
<name>E4T5K6_PALPW</name>
<evidence type="ECO:0000313" key="4">
    <source>
        <dbReference type="EMBL" id="ADQ80000.1"/>
    </source>
</evidence>
<dbReference type="InterPro" id="IPR012910">
    <property type="entry name" value="Plug_dom"/>
</dbReference>
<dbReference type="SUPFAM" id="SSF56935">
    <property type="entry name" value="Porins"/>
    <property type="match status" value="1"/>
</dbReference>
<protein>
    <submittedName>
        <fullName evidence="4">TonB-dependent receptor plug</fullName>
    </submittedName>
</protein>
<dbReference type="Pfam" id="PF07715">
    <property type="entry name" value="Plug"/>
    <property type="match status" value="1"/>
</dbReference>
<reference key="1">
    <citation type="submission" date="2010-11" db="EMBL/GenBank/DDBJ databases">
        <title>The complete genome of Paludibacter propionicigenes DSM 17365.</title>
        <authorList>
            <consortium name="US DOE Joint Genome Institute (JGI-PGF)"/>
            <person name="Lucas S."/>
            <person name="Copeland A."/>
            <person name="Lapidus A."/>
            <person name="Bruce D."/>
            <person name="Goodwin L."/>
            <person name="Pitluck S."/>
            <person name="Kyrpides N."/>
            <person name="Mavromatis K."/>
            <person name="Ivanova N."/>
            <person name="Munk A.C."/>
            <person name="Brettin T."/>
            <person name="Detter J.C."/>
            <person name="Han C."/>
            <person name="Tapia R."/>
            <person name="Land M."/>
            <person name="Hauser L."/>
            <person name="Markowitz V."/>
            <person name="Cheng J.-F."/>
            <person name="Hugenholtz P."/>
            <person name="Woyke T."/>
            <person name="Wu D."/>
            <person name="Gronow S."/>
            <person name="Wellnitz S."/>
            <person name="Brambilla E."/>
            <person name="Klenk H.-P."/>
            <person name="Eisen J.A."/>
        </authorList>
    </citation>
    <scope>NUCLEOTIDE SEQUENCE</scope>
    <source>
        <strain>WB4</strain>
    </source>
</reference>
<keyword evidence="5" id="KW-1185">Reference proteome</keyword>
<dbReference type="EMBL" id="CP002345">
    <property type="protein sequence ID" value="ADQ80000.1"/>
    <property type="molecule type" value="Genomic_DNA"/>
</dbReference>
<dbReference type="HOGENOM" id="CLU_013214_1_0_10"/>
<sequence>MTFLSVYYLFMKLRSIILLFTLLAFGAILKAQDSIDNPVKKLFYDQISLFPQEKIYVQTDKSEYLTGETIWFRAHLVDAVFLKQANASRYVYVELVNPMNHLVQRVKLRPDSTGCFYGNIETEQELGEGNYLLRAYTRVMQNIGEDYFFTKAIYIANPISERVSANIKYHASGSSINAEIQFFSKFDNKEIRPDRCVVSLAENNTAKEREVSFKEKIGLYYFSEKEIAKERTFQLKAEFNGKIYKKYYKIPYLNKTFDVSFFPEGGYAPIGTTMTMAFKSINSNGLSEDVKGQIFDDQGQLCREFETTHLGMGSFNMYYAPGKKYYAVCTNKENVSKKFNLPEPSDSVVSLKTSWVHDKLYVNVLKTPNYKLQSQSQLIAHIRGVPVYAELWDSTKNYIVFDKDFFPAGIVHFLLVDSNRNILSERLVFSAQKSTFTKTVTQQDKDKYKLRDKINLSIKITDDNNEPLSGNVSIAVVDSKKTNLDTTSSIVSTLLLSSELKGYIENPMSYLQINNKASELALDVLMMTQGWRRYDIPNLLKGNPVKDMKYPLELSEEVSGKAEGVFSTLKEGNLSLLALKDSVLGVSFTKPDKAGKFIFKNLEYPEGTKYIIQANTKTGSRKVFLEMDTLNQNPSFKNLPRIEKSESVAEEDSLLKRVSNAAIAYDGLKNYDLAEVTVTAKRKLPSITESPYYSVMSSSVITTKEIDEWHLLTVYDLLRRIPGVTVSGSEVMFRGNTPMLLLDNVPTEGFDYNMLSVSDIQDAFVTPGTTMGAIFGSRGANGAIVINTKRGFVQKNTISSNIKYVKAIGYQQPTTFYSPAYEREEDRKSKKPDYRTTIYWNPNVQIGLNGIANLSFFAADNPSDYIVIYEGVSKYGHLIHSSDKLITVSEDKY</sequence>
<proteinExistence type="inferred from homology"/>
<dbReference type="eggNOG" id="COG2373">
    <property type="taxonomic scope" value="Bacteria"/>
</dbReference>
<keyword evidence="4" id="KW-0675">Receptor</keyword>
<dbReference type="Gene3D" id="2.170.130.10">
    <property type="entry name" value="TonB-dependent receptor, plug domain"/>
    <property type="match status" value="1"/>
</dbReference>
<dbReference type="eggNOG" id="COG1629">
    <property type="taxonomic scope" value="Bacteria"/>
</dbReference>
<dbReference type="PANTHER" id="PTHR30069">
    <property type="entry name" value="TONB-DEPENDENT OUTER MEMBRANE RECEPTOR"/>
    <property type="match status" value="1"/>
</dbReference>
<dbReference type="AlphaFoldDB" id="E4T5K6"/>
<keyword evidence="2" id="KW-0998">Cell outer membrane</keyword>
<evidence type="ECO:0000256" key="2">
    <source>
        <dbReference type="PROSITE-ProRule" id="PRU01360"/>
    </source>
</evidence>
<dbReference type="GO" id="GO:0009279">
    <property type="term" value="C:cell outer membrane"/>
    <property type="evidence" value="ECO:0007669"/>
    <property type="project" value="UniProtKB-SubCell"/>
</dbReference>
<keyword evidence="2" id="KW-0812">Transmembrane</keyword>
<accession>E4T5K6</accession>
<dbReference type="InterPro" id="IPR037066">
    <property type="entry name" value="Plug_dom_sf"/>
</dbReference>
<keyword evidence="2" id="KW-0472">Membrane</keyword>
<feature type="domain" description="TonB-dependent receptor plug" evidence="3">
    <location>
        <begin position="696"/>
        <end position="783"/>
    </location>
</feature>
<evidence type="ECO:0000313" key="5">
    <source>
        <dbReference type="Proteomes" id="UP000008718"/>
    </source>
</evidence>
<keyword evidence="1" id="KW-0732">Signal</keyword>
<keyword evidence="2" id="KW-0813">Transport</keyword>
<gene>
    <name evidence="4" type="ordered locus">Palpr_1861</name>
</gene>